<comment type="caution">
    <text evidence="1">The sequence shown here is derived from an EMBL/GenBank/DDBJ whole genome shotgun (WGS) entry which is preliminary data.</text>
</comment>
<feature type="non-terminal residue" evidence="1">
    <location>
        <position position="1"/>
    </location>
</feature>
<name>A0ACA9PVQ4_9GLOM</name>
<dbReference type="Proteomes" id="UP000789860">
    <property type="component" value="Unassembled WGS sequence"/>
</dbReference>
<dbReference type="EMBL" id="CAJVPM010050085">
    <property type="protein sequence ID" value="CAG8726383.1"/>
    <property type="molecule type" value="Genomic_DNA"/>
</dbReference>
<gene>
    <name evidence="1" type="ORF">SCALOS_LOCUS11445</name>
</gene>
<protein>
    <submittedName>
        <fullName evidence="1">511_t:CDS:1</fullName>
    </submittedName>
</protein>
<evidence type="ECO:0000313" key="1">
    <source>
        <dbReference type="EMBL" id="CAG8726383.1"/>
    </source>
</evidence>
<keyword evidence="2" id="KW-1185">Reference proteome</keyword>
<accession>A0ACA9PVQ4</accession>
<proteinExistence type="predicted"/>
<reference evidence="1" key="1">
    <citation type="submission" date="2021-06" db="EMBL/GenBank/DDBJ databases">
        <authorList>
            <person name="Kallberg Y."/>
            <person name="Tangrot J."/>
            <person name="Rosling A."/>
        </authorList>
    </citation>
    <scope>NUCLEOTIDE SEQUENCE</scope>
    <source>
        <strain evidence="1">AU212A</strain>
    </source>
</reference>
<feature type="non-terminal residue" evidence="1">
    <location>
        <position position="43"/>
    </location>
</feature>
<evidence type="ECO:0000313" key="2">
    <source>
        <dbReference type="Proteomes" id="UP000789860"/>
    </source>
</evidence>
<sequence length="43" mass="4922">SACKRDKELDSIEASRDISNIRISIIDIEEAVIHRVVKDKKVQ</sequence>
<organism evidence="1 2">
    <name type="scientific">Scutellospora calospora</name>
    <dbReference type="NCBI Taxonomy" id="85575"/>
    <lineage>
        <taxon>Eukaryota</taxon>
        <taxon>Fungi</taxon>
        <taxon>Fungi incertae sedis</taxon>
        <taxon>Mucoromycota</taxon>
        <taxon>Glomeromycotina</taxon>
        <taxon>Glomeromycetes</taxon>
        <taxon>Diversisporales</taxon>
        <taxon>Gigasporaceae</taxon>
        <taxon>Scutellospora</taxon>
    </lineage>
</organism>